<evidence type="ECO:0000313" key="4">
    <source>
        <dbReference type="EMBL" id="KAF8688824.1"/>
    </source>
</evidence>
<dbReference type="InterPro" id="IPR013083">
    <property type="entry name" value="Znf_RING/FYVE/PHD"/>
</dbReference>
<reference evidence="4" key="1">
    <citation type="submission" date="2020-07" db="EMBL/GenBank/DDBJ databases">
        <title>Genome sequence and genetic diversity analysis of an under-domesticated orphan crop, white fonio (Digitaria exilis).</title>
        <authorList>
            <person name="Bennetzen J.L."/>
            <person name="Chen S."/>
            <person name="Ma X."/>
            <person name="Wang X."/>
            <person name="Yssel A.E.J."/>
            <person name="Chaluvadi S.R."/>
            <person name="Johnson M."/>
            <person name="Gangashetty P."/>
            <person name="Hamidou F."/>
            <person name="Sanogo M.D."/>
            <person name="Zwaenepoel A."/>
            <person name="Wallace J."/>
            <person name="Van De Peer Y."/>
            <person name="Van Deynze A."/>
        </authorList>
    </citation>
    <scope>NUCLEOTIDE SEQUENCE</scope>
    <source>
        <tissue evidence="4">Leaves</tissue>
    </source>
</reference>
<feature type="transmembrane region" description="Helical" evidence="2">
    <location>
        <begin position="183"/>
        <end position="200"/>
    </location>
</feature>
<keyword evidence="2" id="KW-0812">Transmembrane</keyword>
<dbReference type="InterPro" id="IPR044288">
    <property type="entry name" value="ZNF598/HEL2"/>
</dbReference>
<dbReference type="OrthoDB" id="663895at2759"/>
<comment type="caution">
    <text evidence="4">The sequence shown here is derived from an EMBL/GenBank/DDBJ whole genome shotgun (WGS) entry which is preliminary data.</text>
</comment>
<dbReference type="SMART" id="SM00184">
    <property type="entry name" value="RING"/>
    <property type="match status" value="1"/>
</dbReference>
<organism evidence="4 5">
    <name type="scientific">Digitaria exilis</name>
    <dbReference type="NCBI Taxonomy" id="1010633"/>
    <lineage>
        <taxon>Eukaryota</taxon>
        <taxon>Viridiplantae</taxon>
        <taxon>Streptophyta</taxon>
        <taxon>Embryophyta</taxon>
        <taxon>Tracheophyta</taxon>
        <taxon>Spermatophyta</taxon>
        <taxon>Magnoliopsida</taxon>
        <taxon>Liliopsida</taxon>
        <taxon>Poales</taxon>
        <taxon>Poaceae</taxon>
        <taxon>PACMAD clade</taxon>
        <taxon>Panicoideae</taxon>
        <taxon>Panicodae</taxon>
        <taxon>Paniceae</taxon>
        <taxon>Anthephorinae</taxon>
        <taxon>Digitaria</taxon>
    </lineage>
</organism>
<keyword evidence="1" id="KW-0479">Metal-binding</keyword>
<dbReference type="GO" id="GO:0043022">
    <property type="term" value="F:ribosome binding"/>
    <property type="evidence" value="ECO:0007669"/>
    <property type="project" value="TreeGrafter"/>
</dbReference>
<keyword evidence="2" id="KW-0472">Membrane</keyword>
<dbReference type="Gene3D" id="3.30.40.10">
    <property type="entry name" value="Zinc/RING finger domain, C3HC4 (zinc finger)"/>
    <property type="match status" value="1"/>
</dbReference>
<dbReference type="SUPFAM" id="SSF57850">
    <property type="entry name" value="RING/U-box"/>
    <property type="match status" value="1"/>
</dbReference>
<dbReference type="GO" id="GO:0016567">
    <property type="term" value="P:protein ubiquitination"/>
    <property type="evidence" value="ECO:0007669"/>
    <property type="project" value="TreeGrafter"/>
</dbReference>
<dbReference type="InterPro" id="IPR001841">
    <property type="entry name" value="Znf_RING"/>
</dbReference>
<keyword evidence="5" id="KW-1185">Reference proteome</keyword>
<dbReference type="GO" id="GO:0008270">
    <property type="term" value="F:zinc ion binding"/>
    <property type="evidence" value="ECO:0007669"/>
    <property type="project" value="UniProtKB-KW"/>
</dbReference>
<keyword evidence="2" id="KW-1133">Transmembrane helix</keyword>
<accession>A0A835EF15</accession>
<dbReference type="AlphaFoldDB" id="A0A835EF15"/>
<dbReference type="GO" id="GO:0061630">
    <property type="term" value="F:ubiquitin protein ligase activity"/>
    <property type="evidence" value="ECO:0007669"/>
    <property type="project" value="InterPro"/>
</dbReference>
<dbReference type="Proteomes" id="UP000636709">
    <property type="component" value="Unassembled WGS sequence"/>
</dbReference>
<protein>
    <recommendedName>
        <fullName evidence="3">RING-type domain-containing protein</fullName>
    </recommendedName>
</protein>
<sequence length="208" mass="22824">MAEADADTSHVAIDIVDVDAGRSNSCPVCMEAPEWVAAGPCGHREVCLGCAVRLRFFENDRRCCICRQLCPAVVVTRVVDGGGGGDQQQTVRKASRWAGAYDWYHGGMGAYFDDEEQYEAVRKACFLKPLSPPVEAASEVEQTRAPEQQVSWFVFDIVCAGMFGASAGIPIAVICLKHMYQKVILFLELGLFWSTVAFWLKTSNDESA</sequence>
<evidence type="ECO:0000313" key="5">
    <source>
        <dbReference type="Proteomes" id="UP000636709"/>
    </source>
</evidence>
<dbReference type="PANTHER" id="PTHR22938">
    <property type="entry name" value="ZINC FINGER PROTEIN 598"/>
    <property type="match status" value="1"/>
</dbReference>
<feature type="transmembrane region" description="Helical" evidence="2">
    <location>
        <begin position="152"/>
        <end position="176"/>
    </location>
</feature>
<evidence type="ECO:0000256" key="1">
    <source>
        <dbReference type="PROSITE-ProRule" id="PRU00175"/>
    </source>
</evidence>
<feature type="domain" description="RING-type" evidence="3">
    <location>
        <begin position="26"/>
        <end position="67"/>
    </location>
</feature>
<dbReference type="EMBL" id="JACEFO010002025">
    <property type="protein sequence ID" value="KAF8688824.1"/>
    <property type="molecule type" value="Genomic_DNA"/>
</dbReference>
<name>A0A835EF15_9POAL</name>
<gene>
    <name evidence="4" type="ORF">HU200_042155</name>
</gene>
<dbReference type="Pfam" id="PF13920">
    <property type="entry name" value="zf-C3HC4_3"/>
    <property type="match status" value="1"/>
</dbReference>
<evidence type="ECO:0000259" key="3">
    <source>
        <dbReference type="PROSITE" id="PS50089"/>
    </source>
</evidence>
<dbReference type="PANTHER" id="PTHR22938:SF15">
    <property type="entry name" value="OS01G0568000 PROTEIN"/>
    <property type="match status" value="1"/>
</dbReference>
<dbReference type="GO" id="GO:0072344">
    <property type="term" value="P:rescue of stalled ribosome"/>
    <property type="evidence" value="ECO:0007669"/>
    <property type="project" value="InterPro"/>
</dbReference>
<evidence type="ECO:0000256" key="2">
    <source>
        <dbReference type="SAM" id="Phobius"/>
    </source>
</evidence>
<dbReference type="PROSITE" id="PS50089">
    <property type="entry name" value="ZF_RING_2"/>
    <property type="match status" value="1"/>
</dbReference>
<keyword evidence="1" id="KW-0862">Zinc</keyword>
<keyword evidence="1" id="KW-0863">Zinc-finger</keyword>
<proteinExistence type="predicted"/>